<name>A0ACC4DWJ4_PURLI</name>
<protein>
    <submittedName>
        <fullName evidence="1">Uncharacterized protein</fullName>
    </submittedName>
</protein>
<evidence type="ECO:0000313" key="2">
    <source>
        <dbReference type="Proteomes" id="UP001638806"/>
    </source>
</evidence>
<keyword evidence="2" id="KW-1185">Reference proteome</keyword>
<comment type="caution">
    <text evidence="1">The sequence shown here is derived from an EMBL/GenBank/DDBJ whole genome shotgun (WGS) entry which is preliminary data.</text>
</comment>
<evidence type="ECO:0000313" key="1">
    <source>
        <dbReference type="EMBL" id="KAL3960700.1"/>
    </source>
</evidence>
<organism evidence="1 2">
    <name type="scientific">Purpureocillium lilacinum</name>
    <name type="common">Paecilomyces lilacinus</name>
    <dbReference type="NCBI Taxonomy" id="33203"/>
    <lineage>
        <taxon>Eukaryota</taxon>
        <taxon>Fungi</taxon>
        <taxon>Dikarya</taxon>
        <taxon>Ascomycota</taxon>
        <taxon>Pezizomycotina</taxon>
        <taxon>Sordariomycetes</taxon>
        <taxon>Hypocreomycetidae</taxon>
        <taxon>Hypocreales</taxon>
        <taxon>Ophiocordycipitaceae</taxon>
        <taxon>Purpureocillium</taxon>
    </lineage>
</organism>
<dbReference type="EMBL" id="JBGNUJ010000004">
    <property type="protein sequence ID" value="KAL3960700.1"/>
    <property type="molecule type" value="Genomic_DNA"/>
</dbReference>
<proteinExistence type="predicted"/>
<gene>
    <name evidence="1" type="ORF">ACCO45_005817</name>
</gene>
<reference evidence="1" key="1">
    <citation type="submission" date="2024-12" db="EMBL/GenBank/DDBJ databases">
        <title>Comparative genomics and development of molecular markers within Purpureocillium lilacinum and among Purpureocillium species.</title>
        <authorList>
            <person name="Yeh Z.-Y."/>
            <person name="Ni N.-T."/>
            <person name="Lo P.-H."/>
            <person name="Mushyakhwo K."/>
            <person name="Lin C.-F."/>
            <person name="Nai Y.-S."/>
        </authorList>
    </citation>
    <scope>NUCLEOTIDE SEQUENCE</scope>
    <source>
        <strain evidence="1">NCHU-NPUST-175</strain>
    </source>
</reference>
<sequence length="131" mass="14053">MTPAAARLKPTAAAIRRDGVVPGRTDVGEAPCLQVCHPPRHVCDSTRLNSKALPVKVLLETGPSTWFRASAPPGLRSTLGEITGAKGRGGGEKKRKCLNVQDTSALLDQRSSSRGRHAADYRYRRRPAGLT</sequence>
<dbReference type="Proteomes" id="UP001638806">
    <property type="component" value="Unassembled WGS sequence"/>
</dbReference>
<accession>A0ACC4DWJ4</accession>